<keyword evidence="2" id="KW-0732">Signal</keyword>
<dbReference type="AlphaFoldDB" id="A0A0P1BF45"/>
<feature type="compositionally biased region" description="Polar residues" evidence="1">
    <location>
        <begin position="40"/>
        <end position="63"/>
    </location>
</feature>
<dbReference type="EMBL" id="CCYA01000247">
    <property type="protein sequence ID" value="CEH14657.1"/>
    <property type="molecule type" value="Genomic_DNA"/>
</dbReference>
<dbReference type="Proteomes" id="UP000054845">
    <property type="component" value="Unassembled WGS sequence"/>
</dbReference>
<evidence type="ECO:0000313" key="4">
    <source>
        <dbReference type="Proteomes" id="UP000054845"/>
    </source>
</evidence>
<organism evidence="3 4">
    <name type="scientific">Ceraceosorus bombacis</name>
    <dbReference type="NCBI Taxonomy" id="401625"/>
    <lineage>
        <taxon>Eukaryota</taxon>
        <taxon>Fungi</taxon>
        <taxon>Dikarya</taxon>
        <taxon>Basidiomycota</taxon>
        <taxon>Ustilaginomycotina</taxon>
        <taxon>Exobasidiomycetes</taxon>
        <taxon>Ceraceosorales</taxon>
        <taxon>Ceraceosoraceae</taxon>
        <taxon>Ceraceosorus</taxon>
    </lineage>
</organism>
<evidence type="ECO:0000313" key="3">
    <source>
        <dbReference type="EMBL" id="CEH14657.1"/>
    </source>
</evidence>
<feature type="signal peptide" evidence="2">
    <location>
        <begin position="1"/>
        <end position="18"/>
    </location>
</feature>
<dbReference type="OrthoDB" id="10472462at2759"/>
<name>A0A0P1BF45_9BASI</name>
<evidence type="ECO:0000256" key="2">
    <source>
        <dbReference type="SAM" id="SignalP"/>
    </source>
</evidence>
<accession>A0A0P1BF45</accession>
<protein>
    <submittedName>
        <fullName evidence="3">Uncharacterized protein</fullName>
    </submittedName>
</protein>
<keyword evidence="4" id="KW-1185">Reference proteome</keyword>
<evidence type="ECO:0000256" key="1">
    <source>
        <dbReference type="SAM" id="MobiDB-lite"/>
    </source>
</evidence>
<sequence>MQPGALLLWMLALPRSQSAPLKATFAAHVEASRKDLVESGSEQFESASEHLSPTSAASLTPGSSFDPRRMYEECWRSSCRWWRAKKRSDKVFYGVATGVGGLTVVASSVAVGKMHADYEAREKARKLREQGRRGAEIHPVR</sequence>
<reference evidence="3 4" key="1">
    <citation type="submission" date="2014-09" db="EMBL/GenBank/DDBJ databases">
        <authorList>
            <person name="Magalhaes I.L.F."/>
            <person name="Oliveira U."/>
            <person name="Santos F.R."/>
            <person name="Vidigal T.H.D.A."/>
            <person name="Brescovit A.D."/>
            <person name="Santos A.J."/>
        </authorList>
    </citation>
    <scope>NUCLEOTIDE SEQUENCE [LARGE SCALE GENOMIC DNA]</scope>
</reference>
<feature type="chain" id="PRO_5006059454" evidence="2">
    <location>
        <begin position="19"/>
        <end position="141"/>
    </location>
</feature>
<feature type="region of interest" description="Disordered" evidence="1">
    <location>
        <begin position="38"/>
        <end position="63"/>
    </location>
</feature>
<proteinExistence type="predicted"/>